<dbReference type="InterPro" id="IPR049492">
    <property type="entry name" value="BD-FAE-like_dom"/>
</dbReference>
<dbReference type="EMBL" id="QGHC01000001">
    <property type="protein sequence ID" value="PWK92892.1"/>
    <property type="molecule type" value="Genomic_DNA"/>
</dbReference>
<evidence type="ECO:0000259" key="2">
    <source>
        <dbReference type="Pfam" id="PF20434"/>
    </source>
</evidence>
<reference evidence="3 4" key="1">
    <citation type="submission" date="2018-05" db="EMBL/GenBank/DDBJ databases">
        <title>Genomic Encyclopedia of Type Strains, Phase IV (KMG-IV): sequencing the most valuable type-strain genomes for metagenomic binning, comparative biology and taxonomic classification.</title>
        <authorList>
            <person name="Goeker M."/>
        </authorList>
    </citation>
    <scope>NUCLEOTIDE SEQUENCE [LARGE SCALE GENOMIC DNA]</scope>
    <source>
        <strain evidence="3 4">DSM 14263</strain>
    </source>
</reference>
<keyword evidence="4" id="KW-1185">Reference proteome</keyword>
<dbReference type="Gene3D" id="3.40.50.1820">
    <property type="entry name" value="alpha/beta hydrolase"/>
    <property type="match status" value="1"/>
</dbReference>
<sequence length="320" mass="34020">MSQHGKTVGWLVALAWLGALASWSAPQARMDGVHAAAMPAGVVAPAGTRQLRDVAYGDDPLQRYDVYAPAGAHDAPVIVMVHGGGWRRGDKAMPGVVVNKLARWGARGFVVVSVNYRLLPRADLHAQLDDVARALASVQRRAAEWGGDGRRVVLMGHSAGAHLVALLAARPSLAFGRGASPWLGTVLLDSAALDVPAIMQGPHFPLYDHAFGHDPAQWTALSPLQQLQARGAPVLAVCSSRRLESCPSAQRFAARANALGTRAEVLEEDLGHGEINRELGLDSQYTRRVERFLAGLDPRVAQLLGQPAARVRGGVDGALR</sequence>
<dbReference type="OrthoDB" id="9771666at2"/>
<evidence type="ECO:0000313" key="4">
    <source>
        <dbReference type="Proteomes" id="UP000245812"/>
    </source>
</evidence>
<dbReference type="GO" id="GO:0016787">
    <property type="term" value="F:hydrolase activity"/>
    <property type="evidence" value="ECO:0007669"/>
    <property type="project" value="UniProtKB-KW"/>
</dbReference>
<evidence type="ECO:0000313" key="3">
    <source>
        <dbReference type="EMBL" id="PWK92892.1"/>
    </source>
</evidence>
<proteinExistence type="predicted"/>
<dbReference type="RefSeq" id="WP_109721937.1">
    <property type="nucleotide sequence ID" value="NZ_MSZV01000041.1"/>
</dbReference>
<comment type="caution">
    <text evidence="3">The sequence shown here is derived from an EMBL/GenBank/DDBJ whole genome shotgun (WGS) entry which is preliminary data.</text>
</comment>
<dbReference type="SUPFAM" id="SSF53474">
    <property type="entry name" value="alpha/beta-Hydrolases"/>
    <property type="match status" value="1"/>
</dbReference>
<feature type="domain" description="BD-FAE-like" evidence="2">
    <location>
        <begin position="65"/>
        <end position="169"/>
    </location>
</feature>
<evidence type="ECO:0000256" key="1">
    <source>
        <dbReference type="ARBA" id="ARBA00022801"/>
    </source>
</evidence>
<name>A0A316IHA5_9GAMM</name>
<dbReference type="PANTHER" id="PTHR48081">
    <property type="entry name" value="AB HYDROLASE SUPERFAMILY PROTEIN C4A8.06C"/>
    <property type="match status" value="1"/>
</dbReference>
<dbReference type="Proteomes" id="UP000245812">
    <property type="component" value="Unassembled WGS sequence"/>
</dbReference>
<gene>
    <name evidence="3" type="ORF">C7456_101230</name>
</gene>
<dbReference type="InterPro" id="IPR050300">
    <property type="entry name" value="GDXG_lipolytic_enzyme"/>
</dbReference>
<protein>
    <submittedName>
        <fullName evidence="3">Acetyl esterase/lipase</fullName>
    </submittedName>
</protein>
<organism evidence="3 4">
    <name type="scientific">Fulvimonas soli</name>
    <dbReference type="NCBI Taxonomy" id="155197"/>
    <lineage>
        <taxon>Bacteria</taxon>
        <taxon>Pseudomonadati</taxon>
        <taxon>Pseudomonadota</taxon>
        <taxon>Gammaproteobacteria</taxon>
        <taxon>Lysobacterales</taxon>
        <taxon>Rhodanobacteraceae</taxon>
        <taxon>Fulvimonas</taxon>
    </lineage>
</organism>
<accession>A0A316IHA5</accession>
<dbReference type="PANTHER" id="PTHR48081:SF33">
    <property type="entry name" value="KYNURENINE FORMAMIDASE"/>
    <property type="match status" value="1"/>
</dbReference>
<dbReference type="AlphaFoldDB" id="A0A316IHA5"/>
<keyword evidence="1" id="KW-0378">Hydrolase</keyword>
<dbReference type="Pfam" id="PF20434">
    <property type="entry name" value="BD-FAE"/>
    <property type="match status" value="1"/>
</dbReference>
<dbReference type="InterPro" id="IPR029058">
    <property type="entry name" value="AB_hydrolase_fold"/>
</dbReference>